<dbReference type="Pfam" id="PF02727">
    <property type="entry name" value="Cu_amine_oxidN2"/>
    <property type="match status" value="2"/>
</dbReference>
<dbReference type="InterPro" id="IPR015798">
    <property type="entry name" value="Cu_amine_oxidase_C"/>
</dbReference>
<proteinExistence type="inferred from homology"/>
<keyword evidence="4 8" id="KW-0560">Oxidoreductase</keyword>
<dbReference type="PANTHER" id="PTHR10638">
    <property type="entry name" value="COPPER AMINE OXIDASE"/>
    <property type="match status" value="1"/>
</dbReference>
<dbReference type="Proteomes" id="UP000683360">
    <property type="component" value="Unassembled WGS sequence"/>
</dbReference>
<keyword evidence="9" id="KW-0732">Signal</keyword>
<name>A0A8S3QCU5_MYTED</name>
<feature type="domain" description="Copper amine oxidase N2-terminal" evidence="11">
    <location>
        <begin position="854"/>
        <end position="936"/>
    </location>
</feature>
<feature type="signal peptide" evidence="9">
    <location>
        <begin position="1"/>
        <end position="25"/>
    </location>
</feature>
<dbReference type="Gene3D" id="3.10.450.40">
    <property type="match status" value="4"/>
</dbReference>
<comment type="similarity">
    <text evidence="1 8">Belongs to the copper/topaquinone oxidase family.</text>
</comment>
<dbReference type="Pfam" id="PF01179">
    <property type="entry name" value="Cu_amine_oxid"/>
    <property type="match status" value="2"/>
</dbReference>
<dbReference type="EC" id="1.4.3.-" evidence="8"/>
<dbReference type="SUPFAM" id="SSF54416">
    <property type="entry name" value="Amine oxidase N-terminal region"/>
    <property type="match status" value="3"/>
</dbReference>
<dbReference type="GO" id="GO:0005886">
    <property type="term" value="C:plasma membrane"/>
    <property type="evidence" value="ECO:0007669"/>
    <property type="project" value="TreeGrafter"/>
</dbReference>
<dbReference type="InterPro" id="IPR015800">
    <property type="entry name" value="Cu_amine_oxidase_N2"/>
</dbReference>
<dbReference type="PANTHER" id="PTHR10638:SF20">
    <property type="entry name" value="AMINE OXIDASE"/>
    <property type="match status" value="1"/>
</dbReference>
<evidence type="ECO:0000256" key="7">
    <source>
        <dbReference type="PIRSR" id="PIRSR600269-51"/>
    </source>
</evidence>
<evidence type="ECO:0000256" key="2">
    <source>
        <dbReference type="ARBA" id="ARBA00022723"/>
    </source>
</evidence>
<evidence type="ECO:0000256" key="6">
    <source>
        <dbReference type="PIRSR" id="PIRSR600269-50"/>
    </source>
</evidence>
<evidence type="ECO:0000256" key="1">
    <source>
        <dbReference type="ARBA" id="ARBA00007983"/>
    </source>
</evidence>
<dbReference type="FunFam" id="3.10.450.40:FF:000018">
    <property type="entry name" value="Amine oxidase"/>
    <property type="match status" value="1"/>
</dbReference>
<dbReference type="PROSITE" id="PS01165">
    <property type="entry name" value="COPPER_AMINE_OXID_2"/>
    <property type="match status" value="1"/>
</dbReference>
<evidence type="ECO:0000259" key="11">
    <source>
        <dbReference type="Pfam" id="PF02727"/>
    </source>
</evidence>
<keyword evidence="2 8" id="KW-0479">Metal-binding</keyword>
<dbReference type="SUPFAM" id="SSF49998">
    <property type="entry name" value="Amine oxidase catalytic domain"/>
    <property type="match status" value="2"/>
</dbReference>
<dbReference type="InterPro" id="IPR036460">
    <property type="entry name" value="Cu_amine_oxidase_C_sf"/>
</dbReference>
<dbReference type="InterPro" id="IPR049947">
    <property type="entry name" value="Cu_Am_Ox_Cu-bd"/>
</dbReference>
<keyword evidence="13" id="KW-1185">Reference proteome</keyword>
<evidence type="ECO:0000256" key="4">
    <source>
        <dbReference type="ARBA" id="ARBA00023002"/>
    </source>
</evidence>
<dbReference type="GO" id="GO:0005507">
    <property type="term" value="F:copper ion binding"/>
    <property type="evidence" value="ECO:0007669"/>
    <property type="project" value="InterPro"/>
</dbReference>
<feature type="chain" id="PRO_5035867314" description="Amine oxidase" evidence="9">
    <location>
        <begin position="26"/>
        <end position="1204"/>
    </location>
</feature>
<comment type="PTM">
    <text evidence="7 8">Topaquinone (TPQ) is generated by copper-dependent autoxidation of a specific tyrosyl residue.</text>
</comment>
<protein>
    <recommendedName>
        <fullName evidence="8">Amine oxidase</fullName>
        <ecNumber evidence="8">1.4.3.-</ecNumber>
    </recommendedName>
</protein>
<evidence type="ECO:0000313" key="12">
    <source>
        <dbReference type="EMBL" id="CAG2192963.1"/>
    </source>
</evidence>
<dbReference type="InterPro" id="IPR016182">
    <property type="entry name" value="Cu_amine_oxidase_N-reg"/>
</dbReference>
<evidence type="ECO:0000256" key="3">
    <source>
        <dbReference type="ARBA" id="ARBA00022772"/>
    </source>
</evidence>
<evidence type="ECO:0000256" key="8">
    <source>
        <dbReference type="RuleBase" id="RU000672"/>
    </source>
</evidence>
<feature type="active site" description="Schiff-base intermediate with substrate; via topaquinone" evidence="6">
    <location>
        <position position="504"/>
    </location>
</feature>
<keyword evidence="3 6" id="KW-0801">TPQ</keyword>
<comment type="cofactor">
    <cofactor evidence="8">
        <name>Cu cation</name>
        <dbReference type="ChEBI" id="CHEBI:23378"/>
    </cofactor>
    <text evidence="8">Contains 1 topaquinone per subunit.</text>
</comment>
<sequence>MRQINGIGVWSIIVLFCLLSDNSEAKRRRKNVYSRTVQTNAGTTNRENCANIVASSMFINTNKSIGVCGRNSENPYGRINTNEPRYPSVFSDLTRKEMKGLLDYLYSSKELNLTRFRNATIRSNYLYLAEMFMPSKAAVLNYIDDGYSKPPREAHVVLIRGGDPKPNVLEIVVGPLPFPNGHRLYPYRRQPIPFFQRPFTSIESISQNLKEYIDKEFGRPLYELYGGNLINCGKKCLDVGLFAEVPISKNDEKSFAWYSFNQNSEHKLLRPVDFSVYVEINFKMFKILKIWFNGRLFQNWKQVRDFYMRNKQRIKKIRFPEESDNISLSMRRRGQPPFSKPLRNPSQISPDGKRYNIKGRQVKYMFWKFDISMSIFTGPRLFDIQFKGQRIAYEISIQELTSFYSGYKPMEHYFNFFDVRLLLGLQSKYLEPGVDCPIDATYIGSYFVDRGSDIPIYNARSFCVFELNTAMPLRRHHSESSHRFYEGMVSVVLTVRTIITAGNYDYIIDYMFYQTGGIEVKVSASGVIIATYHGGQNPYSFEISENLMGLIHQHLYHFKVDMDIKGRNNRFETLDIENDVVASNEKPNSKIHQIKFARKLKATEKQAAYKHNFQQPKLLVISNNDIKDRFGNTPGYRILNTGLTHNIRPPGTGNELGISWSNYQVAITKRKESEPVSSSIYQHTNPEQPIVRFQDFIDDDENIVDQDIVAWITMGFYHIPTKEDLPMTHTPGTVQSFFLLPFNYFDENPAMSSRNAIRIDPIDVKGETKSVKVERYGVRKANACSCIPPKNYNDKPSKRNGGKCLKPQLYIKPVLLRRNKSVGICGRNSKHPYGRINTNELNYPSVFNDLTRKEMKGLLYYLYSNKELNLTKFSNATIRSNYIYLAELYLPPKEAVLNYIDNGFTKPPREAHVILIRGGDSKPNVLEIVVGPLPFPNGYRLVPYRPQPIPFFQRPITSIENISQKLKERINKEFGKALHDLYGGTFINCHNKCLDVAISVQVPITKLDGKRFYWYTFYQNFEYSILRPIDFEVYVETRFENFKILKIWFYGRIFETWNKVRNFYRRNKLFFNKIPFPRESMNIPLTMKRRGKPPFTNPLRNPSQISPDGKRYNIKGRKVTYMFWEFDIGMSIITGPRLFDIRFQGQRIVYEISLQELASFYSGYKPTEQNFRFFDSRFLLGLRAKYLMHGVDCPNDATYMSTYF</sequence>
<feature type="domain" description="Copper amine oxidase catalytic" evidence="10">
    <location>
        <begin position="346"/>
        <end position="751"/>
    </location>
</feature>
<reference evidence="12" key="1">
    <citation type="submission" date="2021-03" db="EMBL/GenBank/DDBJ databases">
        <authorList>
            <person name="Bekaert M."/>
        </authorList>
    </citation>
    <scope>NUCLEOTIDE SEQUENCE</scope>
</reference>
<gene>
    <name evidence="12" type="ORF">MEDL_8067</name>
</gene>
<organism evidence="12 13">
    <name type="scientific">Mytilus edulis</name>
    <name type="common">Blue mussel</name>
    <dbReference type="NCBI Taxonomy" id="6550"/>
    <lineage>
        <taxon>Eukaryota</taxon>
        <taxon>Metazoa</taxon>
        <taxon>Spiralia</taxon>
        <taxon>Lophotrochozoa</taxon>
        <taxon>Mollusca</taxon>
        <taxon>Bivalvia</taxon>
        <taxon>Autobranchia</taxon>
        <taxon>Pteriomorphia</taxon>
        <taxon>Mytilida</taxon>
        <taxon>Mytiloidea</taxon>
        <taxon>Mytilidae</taxon>
        <taxon>Mytilinae</taxon>
        <taxon>Mytilus</taxon>
    </lineage>
</organism>
<keyword evidence="5 8" id="KW-0186">Copper</keyword>
<comment type="caution">
    <text evidence="12">The sequence shown here is derived from an EMBL/GenBank/DDBJ whole genome shotgun (WGS) entry which is preliminary data.</text>
</comment>
<evidence type="ECO:0000256" key="5">
    <source>
        <dbReference type="ARBA" id="ARBA00023008"/>
    </source>
</evidence>
<dbReference type="Gene3D" id="2.70.98.20">
    <property type="entry name" value="Copper amine oxidase, catalytic domain"/>
    <property type="match status" value="2"/>
</dbReference>
<dbReference type="EMBL" id="CAJPWZ010000458">
    <property type="protein sequence ID" value="CAG2192963.1"/>
    <property type="molecule type" value="Genomic_DNA"/>
</dbReference>
<dbReference type="GO" id="GO:0008131">
    <property type="term" value="F:primary methylamine oxidase activity"/>
    <property type="evidence" value="ECO:0007669"/>
    <property type="project" value="InterPro"/>
</dbReference>
<dbReference type="PRINTS" id="PR00766">
    <property type="entry name" value="CUDAOXIDASE"/>
</dbReference>
<feature type="modified residue" description="2',4',5'-topaquinone" evidence="7">
    <location>
        <position position="504"/>
    </location>
</feature>
<accession>A0A8S3QCU5</accession>
<dbReference type="GO" id="GO:0009308">
    <property type="term" value="P:amine metabolic process"/>
    <property type="evidence" value="ECO:0007669"/>
    <property type="project" value="UniProtKB-UniRule"/>
</dbReference>
<feature type="active site" description="Proton acceptor" evidence="6">
    <location>
        <position position="418"/>
    </location>
</feature>
<evidence type="ECO:0000259" key="10">
    <source>
        <dbReference type="Pfam" id="PF01179"/>
    </source>
</evidence>
<dbReference type="OrthoDB" id="5379943at2759"/>
<evidence type="ECO:0000256" key="9">
    <source>
        <dbReference type="SAM" id="SignalP"/>
    </source>
</evidence>
<feature type="domain" description="Copper amine oxidase catalytic" evidence="10">
    <location>
        <begin position="1103"/>
        <end position="1204"/>
    </location>
</feature>
<dbReference type="InterPro" id="IPR000269">
    <property type="entry name" value="Cu_amine_oxidase"/>
</dbReference>
<dbReference type="AlphaFoldDB" id="A0A8S3QCU5"/>
<evidence type="ECO:0000313" key="13">
    <source>
        <dbReference type="Proteomes" id="UP000683360"/>
    </source>
</evidence>
<dbReference type="GO" id="GO:0048038">
    <property type="term" value="F:quinone binding"/>
    <property type="evidence" value="ECO:0007669"/>
    <property type="project" value="InterPro"/>
</dbReference>
<feature type="domain" description="Copper amine oxidase N2-terminal" evidence="11">
    <location>
        <begin position="97"/>
        <end position="179"/>
    </location>
</feature>